<keyword evidence="2" id="KW-0732">Signal</keyword>
<dbReference type="AlphaFoldDB" id="A0A9Q9DBD5"/>
<feature type="signal peptide" evidence="2">
    <location>
        <begin position="1"/>
        <end position="23"/>
    </location>
</feature>
<protein>
    <submittedName>
        <fullName evidence="3">Uncharacterized protein</fullName>
    </submittedName>
</protein>
<proteinExistence type="predicted"/>
<dbReference type="RefSeq" id="WP_210187426.1">
    <property type="nucleotide sequence ID" value="NZ_CAXURO020000001.1"/>
</dbReference>
<evidence type="ECO:0000256" key="2">
    <source>
        <dbReference type="SAM" id="SignalP"/>
    </source>
</evidence>
<dbReference type="Proteomes" id="UP001055460">
    <property type="component" value="Chromosome"/>
</dbReference>
<sequence length="189" mass="20822">MRSTIAAGMLVGILAGFATEAKAEVPFFNATCPGRIEVHADQGGPVFINGSQARLKRFSSDYYEASQGRTTISISVNRDGSPSISYTRRGVGNGVCRVTSAGGNTRPRPERPPQYDDTQQPDRVDARMMPRFCQGEASAAFGVRPNRITVNMAFRSGRYYWVQGNYDGGRGVTFFNCRFDLRGNFIDVR</sequence>
<feature type="chain" id="PRO_5040159383" evidence="2">
    <location>
        <begin position="24"/>
        <end position="189"/>
    </location>
</feature>
<dbReference type="EMBL" id="CP098807">
    <property type="protein sequence ID" value="USJ25224.1"/>
    <property type="molecule type" value="Genomic_DNA"/>
</dbReference>
<feature type="compositionally biased region" description="Basic and acidic residues" evidence="1">
    <location>
        <begin position="107"/>
        <end position="121"/>
    </location>
</feature>
<organism evidence="3 4">
    <name type="scientific">Ensifer adhaerens</name>
    <name type="common">Sinorhizobium morelense</name>
    <dbReference type="NCBI Taxonomy" id="106592"/>
    <lineage>
        <taxon>Bacteria</taxon>
        <taxon>Pseudomonadati</taxon>
        <taxon>Pseudomonadota</taxon>
        <taxon>Alphaproteobacteria</taxon>
        <taxon>Hyphomicrobiales</taxon>
        <taxon>Rhizobiaceae</taxon>
        <taxon>Sinorhizobium/Ensifer group</taxon>
        <taxon>Ensifer</taxon>
    </lineage>
</organism>
<evidence type="ECO:0000256" key="1">
    <source>
        <dbReference type="SAM" id="MobiDB-lite"/>
    </source>
</evidence>
<gene>
    <name evidence="3" type="ORF">NE863_09745</name>
</gene>
<evidence type="ECO:0000313" key="3">
    <source>
        <dbReference type="EMBL" id="USJ25224.1"/>
    </source>
</evidence>
<evidence type="ECO:0000313" key="4">
    <source>
        <dbReference type="Proteomes" id="UP001055460"/>
    </source>
</evidence>
<reference evidence="3" key="1">
    <citation type="submission" date="2022-06" db="EMBL/GenBank/DDBJ databases">
        <title>Physiological and biochemical characterization and genomic elucidation of a strain of the genus Ensifer adhaerens M8 that combines arsenic oxidation and chromium reduction.</title>
        <authorList>
            <person name="Li X."/>
            <person name="Yu c."/>
        </authorList>
    </citation>
    <scope>NUCLEOTIDE SEQUENCE</scope>
    <source>
        <strain evidence="3">M8</strain>
    </source>
</reference>
<name>A0A9Q9DBD5_ENSAD</name>
<feature type="region of interest" description="Disordered" evidence="1">
    <location>
        <begin position="99"/>
        <end position="121"/>
    </location>
</feature>
<accession>A0A9Q9DBD5</accession>